<dbReference type="GeneID" id="6240553"/>
<dbReference type="OrthoDB" id="1033558at2759"/>
<gene>
    <name evidence="1" type="ordered locus">At1g26773</name>
    <name evidence="3" type="ORF">AN1_LOCUS2735</name>
    <name evidence="2" type="ORF">C24_LOCUS2638</name>
</gene>
<dbReference type="AlphaFoldDB" id="A0A654EI94"/>
<name>A0A654EI94_ARATH</name>
<reference evidence="3 4" key="1">
    <citation type="submission" date="2019-11" db="EMBL/GenBank/DDBJ databases">
        <authorList>
            <person name="Jiao W.-B."/>
            <person name="Schneeberger K."/>
        </authorList>
    </citation>
    <scope>NUCLEOTIDE SEQUENCE [LARGE SCALE GENOMIC DNA]</scope>
    <source>
        <strain evidence="4">cv. An-1</strain>
        <strain evidence="5">cv. C24</strain>
    </source>
</reference>
<dbReference type="RefSeq" id="NP_001117359.1">
    <property type="nucleotide sequence ID" value="NM_001123887.1"/>
</dbReference>
<dbReference type="EMBL" id="CACRSJ010000104">
    <property type="protein sequence ID" value="VYS47242.1"/>
    <property type="molecule type" value="Genomic_DNA"/>
</dbReference>
<sequence>MAVASPVLQILNHPYPLDPSEGQVSYKLDLSLPIIASRFGSANFADKVQLAYCERYTC</sequence>
<evidence type="ECO:0000313" key="3">
    <source>
        <dbReference type="EMBL" id="VYS47242.1"/>
    </source>
</evidence>
<accession>A0A654EI94</accession>
<evidence type="ECO:0000313" key="1">
    <source>
        <dbReference type="Araport" id="AT1G26773"/>
    </source>
</evidence>
<dbReference type="Proteomes" id="UP000434276">
    <property type="component" value="Unassembled WGS sequence"/>
</dbReference>
<proteinExistence type="predicted"/>
<evidence type="ECO:0000313" key="4">
    <source>
        <dbReference type="Proteomes" id="UP000426265"/>
    </source>
</evidence>
<evidence type="ECO:0000313" key="2">
    <source>
        <dbReference type="EMBL" id="CAA0244736.1"/>
    </source>
</evidence>
<evidence type="ECO:0000313" key="5">
    <source>
        <dbReference type="Proteomes" id="UP000434276"/>
    </source>
</evidence>
<dbReference type="KEGG" id="ath:AT1G26773"/>
<dbReference type="EMBL" id="CACSHJ010000087">
    <property type="protein sequence ID" value="CAA0244736.1"/>
    <property type="molecule type" value="Genomic_DNA"/>
</dbReference>
<organism evidence="3 4">
    <name type="scientific">Arabidopsis thaliana</name>
    <name type="common">Mouse-ear cress</name>
    <dbReference type="NCBI Taxonomy" id="3702"/>
    <lineage>
        <taxon>Eukaryota</taxon>
        <taxon>Viridiplantae</taxon>
        <taxon>Streptophyta</taxon>
        <taxon>Embryophyta</taxon>
        <taxon>Tracheophyta</taxon>
        <taxon>Spermatophyta</taxon>
        <taxon>Magnoliopsida</taxon>
        <taxon>eudicotyledons</taxon>
        <taxon>Gunneridae</taxon>
        <taxon>Pentapetalae</taxon>
        <taxon>rosids</taxon>
        <taxon>malvids</taxon>
        <taxon>Brassicales</taxon>
        <taxon>Brassicaceae</taxon>
        <taxon>Camelineae</taxon>
        <taxon>Arabidopsis</taxon>
    </lineage>
</organism>
<dbReference type="Proteomes" id="UP000426265">
    <property type="component" value="Unassembled WGS sequence"/>
</dbReference>
<dbReference type="Araport" id="AT1G26773"/>
<protein>
    <submittedName>
        <fullName evidence="3">Uncharacterized protein</fullName>
    </submittedName>
</protein>